<organism evidence="9 10">
    <name type="scientific">Mya arenaria</name>
    <name type="common">Soft-shell clam</name>
    <dbReference type="NCBI Taxonomy" id="6604"/>
    <lineage>
        <taxon>Eukaryota</taxon>
        <taxon>Metazoa</taxon>
        <taxon>Spiralia</taxon>
        <taxon>Lophotrochozoa</taxon>
        <taxon>Mollusca</taxon>
        <taxon>Bivalvia</taxon>
        <taxon>Autobranchia</taxon>
        <taxon>Heteroconchia</taxon>
        <taxon>Euheterodonta</taxon>
        <taxon>Imparidentia</taxon>
        <taxon>Neoheterodontei</taxon>
        <taxon>Myida</taxon>
        <taxon>Myoidea</taxon>
        <taxon>Myidae</taxon>
        <taxon>Mya</taxon>
    </lineage>
</organism>
<dbReference type="Gene3D" id="3.40.50.300">
    <property type="entry name" value="P-loop containing nucleotide triphosphate hydrolases"/>
    <property type="match status" value="2"/>
</dbReference>
<feature type="domain" description="Helicase C-terminal" evidence="8">
    <location>
        <begin position="445"/>
        <end position="619"/>
    </location>
</feature>
<dbReference type="InterPro" id="IPR007502">
    <property type="entry name" value="Helicase-assoc_dom"/>
</dbReference>
<evidence type="ECO:0000256" key="1">
    <source>
        <dbReference type="ARBA" id="ARBA00022741"/>
    </source>
</evidence>
<feature type="domain" description="Helicase ATP-binding" evidence="7">
    <location>
        <begin position="251"/>
        <end position="414"/>
    </location>
</feature>
<dbReference type="Gene3D" id="1.20.120.1080">
    <property type="match status" value="1"/>
</dbReference>
<keyword evidence="2" id="KW-0378">Hydrolase</keyword>
<keyword evidence="3" id="KW-0347">Helicase</keyword>
<dbReference type="SUPFAM" id="SSF52540">
    <property type="entry name" value="P-loop containing nucleoside triphosphate hydrolases"/>
    <property type="match status" value="1"/>
</dbReference>
<protein>
    <submittedName>
        <fullName evidence="9">DEAHC-like protein</fullName>
    </submittedName>
</protein>
<evidence type="ECO:0000313" key="9">
    <source>
        <dbReference type="EMBL" id="WAR27227.1"/>
    </source>
</evidence>
<dbReference type="PROSITE" id="PS00690">
    <property type="entry name" value="DEAH_ATP_HELICASE"/>
    <property type="match status" value="1"/>
</dbReference>
<dbReference type="SMART" id="SM00490">
    <property type="entry name" value="HELICc"/>
    <property type="match status" value="1"/>
</dbReference>
<reference evidence="9" key="1">
    <citation type="submission" date="2022-11" db="EMBL/GenBank/DDBJ databases">
        <title>Centuries of genome instability and evolution in soft-shell clam transmissible cancer (bioRxiv).</title>
        <authorList>
            <person name="Hart S.F.M."/>
            <person name="Yonemitsu M.A."/>
            <person name="Giersch R.M."/>
            <person name="Beal B.F."/>
            <person name="Arriagada G."/>
            <person name="Davis B.W."/>
            <person name="Ostrander E.A."/>
            <person name="Goff S.P."/>
            <person name="Metzger M.J."/>
        </authorList>
    </citation>
    <scope>NUCLEOTIDE SEQUENCE</scope>
    <source>
        <strain evidence="9">MELC-2E11</strain>
        <tissue evidence="9">Siphon/mantle</tissue>
    </source>
</reference>
<evidence type="ECO:0000256" key="6">
    <source>
        <dbReference type="SAM" id="Coils"/>
    </source>
</evidence>
<dbReference type="PROSITE" id="PS51192">
    <property type="entry name" value="HELICASE_ATP_BIND_1"/>
    <property type="match status" value="1"/>
</dbReference>
<name>A0ABY7G018_MYAAR</name>
<evidence type="ECO:0000259" key="8">
    <source>
        <dbReference type="PROSITE" id="PS51194"/>
    </source>
</evidence>
<feature type="coiled-coil region" evidence="6">
    <location>
        <begin position="136"/>
        <end position="195"/>
    </location>
</feature>
<dbReference type="Proteomes" id="UP001164746">
    <property type="component" value="Chromosome 15"/>
</dbReference>
<dbReference type="SUPFAM" id="SSF54928">
    <property type="entry name" value="RNA-binding domain, RBD"/>
    <property type="match status" value="1"/>
</dbReference>
<dbReference type="InterPro" id="IPR014001">
    <property type="entry name" value="Helicase_ATP-bd"/>
</dbReference>
<gene>
    <name evidence="9" type="ORF">MAR_012931</name>
</gene>
<evidence type="ECO:0000256" key="5">
    <source>
        <dbReference type="ARBA" id="ARBA00038040"/>
    </source>
</evidence>
<keyword evidence="4" id="KW-0067">ATP-binding</keyword>
<dbReference type="InterPro" id="IPR011545">
    <property type="entry name" value="DEAD/DEAH_box_helicase_dom"/>
</dbReference>
<dbReference type="CDD" id="cd18791">
    <property type="entry name" value="SF2_C_RHA"/>
    <property type="match status" value="1"/>
</dbReference>
<evidence type="ECO:0000256" key="3">
    <source>
        <dbReference type="ARBA" id="ARBA00022806"/>
    </source>
</evidence>
<dbReference type="InterPro" id="IPR027417">
    <property type="entry name" value="P-loop_NTPase"/>
</dbReference>
<evidence type="ECO:0000313" key="10">
    <source>
        <dbReference type="Proteomes" id="UP001164746"/>
    </source>
</evidence>
<dbReference type="Pfam" id="PF07717">
    <property type="entry name" value="OB_NTP_bind"/>
    <property type="match status" value="1"/>
</dbReference>
<dbReference type="InterPro" id="IPR035979">
    <property type="entry name" value="RBD_domain_sf"/>
</dbReference>
<comment type="similarity">
    <text evidence="5">Belongs to the DEAD box helicase family. DEAH subfamily. PRP16 sub-subfamily.</text>
</comment>
<dbReference type="Pfam" id="PF00271">
    <property type="entry name" value="Helicase_C"/>
    <property type="match status" value="1"/>
</dbReference>
<dbReference type="CDD" id="cd17917">
    <property type="entry name" value="DEXHc_RHA-like"/>
    <property type="match status" value="1"/>
</dbReference>
<proteinExistence type="inferred from homology"/>
<keyword evidence="6" id="KW-0175">Coiled coil</keyword>
<dbReference type="InterPro" id="IPR002464">
    <property type="entry name" value="DNA/RNA_helicase_DEAH_CS"/>
</dbReference>
<evidence type="ECO:0000256" key="4">
    <source>
        <dbReference type="ARBA" id="ARBA00022840"/>
    </source>
</evidence>
<dbReference type="PROSITE" id="PS51194">
    <property type="entry name" value="HELICASE_CTER"/>
    <property type="match status" value="1"/>
</dbReference>
<dbReference type="CDD" id="cd00590">
    <property type="entry name" value="RRM_SF"/>
    <property type="match status" value="1"/>
</dbReference>
<dbReference type="PANTHER" id="PTHR18934:SF91">
    <property type="entry name" value="PRE-MRNA-SPLICING FACTOR ATP-DEPENDENT RNA HELICASE PRP16"/>
    <property type="match status" value="1"/>
</dbReference>
<evidence type="ECO:0000259" key="7">
    <source>
        <dbReference type="PROSITE" id="PS51192"/>
    </source>
</evidence>
<evidence type="ECO:0000256" key="2">
    <source>
        <dbReference type="ARBA" id="ARBA00022801"/>
    </source>
</evidence>
<keyword evidence="1" id="KW-0547">Nucleotide-binding</keyword>
<dbReference type="InterPro" id="IPR011709">
    <property type="entry name" value="DEAD-box_helicase_OB_fold"/>
</dbReference>
<dbReference type="Pfam" id="PF00270">
    <property type="entry name" value="DEAD"/>
    <property type="match status" value="1"/>
</dbReference>
<dbReference type="PANTHER" id="PTHR18934">
    <property type="entry name" value="ATP-DEPENDENT RNA HELICASE"/>
    <property type="match status" value="1"/>
</dbReference>
<accession>A0ABY7G018</accession>
<dbReference type="SMART" id="SM00847">
    <property type="entry name" value="HA2"/>
    <property type="match status" value="1"/>
</dbReference>
<dbReference type="SMART" id="SM00487">
    <property type="entry name" value="DEXDc"/>
    <property type="match status" value="1"/>
</dbReference>
<sequence length="1085" mass="122242">MQILSIHVTKMFEITGIRGKLMTKENIHRFFFVVCDEVSNERRFQDLLYHRIDRPKWLTLEVKCVEKMVGSSEGCTLISASFESANTAKRAVNLLHSSNKVSSSKIHGFFSKEKALGENLTNKRQAEFQRALEELIETTELVVDKHDAKIKQTENEMVEIDNDLHRGKQIPINQFDNLSSKKSALDDKLQELQSQKGEFCKYIKAMKTKIEDIIQSDRFVNDLKEIRKALGVECRRLEAALPMYARREDIITTIRNNQVSVIIGETGSGKSTQMVQYLYQAGFGDKGLIACTQPRKIAAISLATHVSKELASSVGQIVGYQVGMQMKKTEITKVLYMTDHLLLNECLADRSLTKYSCVIIDEAHERSIHTDLLLGLLKQCMKTRPEFKVIVTSATIYPDIFVQYFGGPLNCPVLSVSGRAFPVDVIWDHDEMNDSPYPNDFEKKALQKAIDIHTTTDVNSGDILVFLTSAIETTRCAERFKQKCGDQTCICFPLHRRLKPEEQQLVFDPTQKGKRKVIFSTNIAETSITIDGIKYVIDTGLAKEMRFDPKRNMSSLDVVSVSKSSANQRKGRAGRTAPGTCYRLYAQTDFSKMDKSGTPEILRIHVTQGILKLLQMKVNPVDFDYVQSPSEAAMKSAVEELMSIGAVDEDGITELGEWIVRLPIEPRLGLMVKTGIDMGVPLESCVIATCCNQQVFFRAGSDEEKKLADMKKLEFCHIGGDLLTMLSVYREWDKVNEKGKGKWCNANSVNGKSMKVVRDMVNEICTSLKRELDVKIQHEFIEVAEAESRIGKLIFECMYSNLGYYLGHESAGYLIVNRNHRVQIHPSSALISLGLQPEWIIFNKVLKTSSDFITEITPVPEQYIEEAEGSNKIKLNRTALANQRIERVCTIPIGKHVFWKFVGPMHKDRKSLEANIQDVCNGSIVIIEANKRRGEIVLFAVSQYSEVALDILKENLKPLPAQLLNERIEEALGKSGVRVVIKEGGEVADILMPDQYRACNIKENESGKYPIADDEVHSALSKYGPLEQIWQTTGPKSKSSIFWGKVTFANESDAKKAVTGVMKEDDRLFSLVPITFSAEHQTNKV</sequence>
<dbReference type="InterPro" id="IPR001650">
    <property type="entry name" value="Helicase_C-like"/>
</dbReference>
<keyword evidence="10" id="KW-1185">Reference proteome</keyword>
<dbReference type="EMBL" id="CP111026">
    <property type="protein sequence ID" value="WAR27227.1"/>
    <property type="molecule type" value="Genomic_DNA"/>
</dbReference>